<dbReference type="EMBL" id="FNZH01000012">
    <property type="protein sequence ID" value="SEJ77847.1"/>
    <property type="molecule type" value="Genomic_DNA"/>
</dbReference>
<accession>A0A1H7BNE3</accession>
<dbReference type="AlphaFoldDB" id="A0A1H7BNE3"/>
<dbReference type="Proteomes" id="UP000199403">
    <property type="component" value="Unassembled WGS sequence"/>
</dbReference>
<evidence type="ECO:0000313" key="1">
    <source>
        <dbReference type="EMBL" id="SEJ77847.1"/>
    </source>
</evidence>
<proteinExistence type="predicted"/>
<sequence length="167" mass="18584">MGYFEFIQDGGKKAKKQKQTFLVSSRGSNTPCSFVDWYLVYRLIISLPEPASALCNRTQCKILLEPLIRSTGIYGLFDDSDLFVGAAGDVVVNNTGPVTAFTGTIEDFKHHFRRVVAYRDKKASTASMLVRSIRAFANLPATFPLMIRYLKVWVGTVTVYTDGIVPS</sequence>
<organism evidence="1 2">
    <name type="scientific">Cyclobacterium xiamenense</name>
    <dbReference type="NCBI Taxonomy" id="1297121"/>
    <lineage>
        <taxon>Bacteria</taxon>
        <taxon>Pseudomonadati</taxon>
        <taxon>Bacteroidota</taxon>
        <taxon>Cytophagia</taxon>
        <taxon>Cytophagales</taxon>
        <taxon>Cyclobacteriaceae</taxon>
        <taxon>Cyclobacterium</taxon>
    </lineage>
</organism>
<keyword evidence="2" id="KW-1185">Reference proteome</keyword>
<name>A0A1H7BNE3_9BACT</name>
<protein>
    <submittedName>
        <fullName evidence="1">Uncharacterized protein</fullName>
    </submittedName>
</protein>
<reference evidence="2" key="1">
    <citation type="submission" date="2016-10" db="EMBL/GenBank/DDBJ databases">
        <authorList>
            <person name="Varghese N."/>
            <person name="Submissions S."/>
        </authorList>
    </citation>
    <scope>NUCLEOTIDE SEQUENCE [LARGE SCALE GENOMIC DNA]</scope>
    <source>
        <strain evidence="2">IBRC-M 10761</strain>
    </source>
</reference>
<gene>
    <name evidence="1" type="ORF">SAMN05192553_11283</name>
</gene>
<evidence type="ECO:0000313" key="2">
    <source>
        <dbReference type="Proteomes" id="UP000199403"/>
    </source>
</evidence>